<dbReference type="GO" id="GO:0008800">
    <property type="term" value="F:beta-lactamase activity"/>
    <property type="evidence" value="ECO:0007669"/>
    <property type="project" value="InterPro"/>
</dbReference>
<dbReference type="Gene3D" id="3.40.710.10">
    <property type="entry name" value="DD-peptidase/beta-lactamase superfamily"/>
    <property type="match status" value="1"/>
</dbReference>
<evidence type="ECO:0000256" key="1">
    <source>
        <dbReference type="SAM" id="MobiDB-lite"/>
    </source>
</evidence>
<dbReference type="PANTHER" id="PTHR35333">
    <property type="entry name" value="BETA-LACTAMASE"/>
    <property type="match status" value="1"/>
</dbReference>
<evidence type="ECO:0000313" key="7">
    <source>
        <dbReference type="Proteomes" id="UP001256547"/>
    </source>
</evidence>
<evidence type="ECO:0000313" key="6">
    <source>
        <dbReference type="Proteomes" id="UP001245561"/>
    </source>
</evidence>
<dbReference type="EMBL" id="JARPYT010000001">
    <property type="protein sequence ID" value="MDT2635897.1"/>
    <property type="molecule type" value="Genomic_DNA"/>
</dbReference>
<dbReference type="Proteomes" id="UP001256547">
    <property type="component" value="Unassembled WGS sequence"/>
</dbReference>
<evidence type="ECO:0000256" key="2">
    <source>
        <dbReference type="SAM" id="Phobius"/>
    </source>
</evidence>
<dbReference type="Pfam" id="PF13354">
    <property type="entry name" value="Beta-lactamase2"/>
    <property type="match status" value="1"/>
</dbReference>
<keyword evidence="2" id="KW-0472">Membrane</keyword>
<feature type="transmembrane region" description="Helical" evidence="2">
    <location>
        <begin position="12"/>
        <end position="33"/>
    </location>
</feature>
<keyword evidence="2" id="KW-1133">Transmembrane helix</keyword>
<dbReference type="PANTHER" id="PTHR35333:SF3">
    <property type="entry name" value="BETA-LACTAMASE-TYPE TRANSPEPTIDASE FOLD CONTAINING PROTEIN"/>
    <property type="match status" value="1"/>
</dbReference>
<feature type="region of interest" description="Disordered" evidence="1">
    <location>
        <begin position="48"/>
        <end position="103"/>
    </location>
</feature>
<protein>
    <submittedName>
        <fullName evidence="5">Class A beta-lactamase-related serine hydrolase</fullName>
    </submittedName>
</protein>
<evidence type="ECO:0000313" key="5">
    <source>
        <dbReference type="EMBL" id="MDT2635897.1"/>
    </source>
</evidence>
<evidence type="ECO:0000259" key="3">
    <source>
        <dbReference type="Pfam" id="PF13354"/>
    </source>
</evidence>
<keyword evidence="5" id="KW-0378">Hydrolase</keyword>
<keyword evidence="2" id="KW-0812">Transmembrane</keyword>
<dbReference type="InterPro" id="IPR045155">
    <property type="entry name" value="Beta-lactam_cat"/>
</dbReference>
<accession>A0AAW8TGR8</accession>
<proteinExistence type="predicted"/>
<dbReference type="EMBL" id="JARPYR010000001">
    <property type="protein sequence ID" value="MDT2595418.1"/>
    <property type="molecule type" value="Genomic_DNA"/>
</dbReference>
<dbReference type="GO" id="GO:0046677">
    <property type="term" value="P:response to antibiotic"/>
    <property type="evidence" value="ECO:0007669"/>
    <property type="project" value="InterPro"/>
</dbReference>
<comment type="caution">
    <text evidence="5">The sequence shown here is derived from an EMBL/GenBank/DDBJ whole genome shotgun (WGS) entry which is preliminary data.</text>
</comment>
<dbReference type="RefSeq" id="WP_137602867.1">
    <property type="nucleotide sequence ID" value="NZ_JARPYR010000001.1"/>
</dbReference>
<evidence type="ECO:0000313" key="4">
    <source>
        <dbReference type="EMBL" id="MDT2595418.1"/>
    </source>
</evidence>
<dbReference type="AlphaFoldDB" id="A0AAW8TGR8"/>
<keyword evidence="7" id="KW-1185">Reference proteome</keyword>
<organism evidence="5 6">
    <name type="scientific">Enterococcus dongliensis</name>
    <dbReference type="NCBI Taxonomy" id="2559925"/>
    <lineage>
        <taxon>Bacteria</taxon>
        <taxon>Bacillati</taxon>
        <taxon>Bacillota</taxon>
        <taxon>Bacilli</taxon>
        <taxon>Lactobacillales</taxon>
        <taxon>Enterococcaceae</taxon>
        <taxon>Enterococcus</taxon>
    </lineage>
</organism>
<sequence>MGKHTAPNEKRTVRYLTVGLIALLLAGGAYFGVTRISSHLKNSKETIAVKESQTSSKEKHTASKPAQITPQSREKQKTAPQSAKRTSTSKKTADPKKKTRTAAQIKKQLISPAKELTESAGKVYYGVYYFNDKQEFSSKNSEPTIAADIIELFIMEYALAQKDGKDQIIQEKRLSEWLTPMIQQNDRDATNVLIDHYGMDNLNTYFKEQGYLDTRIEHRIVDINVRIIDRNNYTSLNDCLKLLKKIYTDREKDPQKFMLELLTGQTIRTKIPQKIPTDVPVANISGEQQNVENDGGLVLTKDNPFAIVVLTQDVSDIVKIRSAIADFSLAATK</sequence>
<dbReference type="InterPro" id="IPR012338">
    <property type="entry name" value="Beta-lactam/transpept-like"/>
</dbReference>
<reference evidence="5 7" key="1">
    <citation type="submission" date="2023-03" db="EMBL/GenBank/DDBJ databases">
        <authorList>
            <person name="Shen W."/>
            <person name="Cai J."/>
        </authorList>
    </citation>
    <scope>NUCLEOTIDE SEQUENCE</scope>
    <source>
        <strain evidence="5">P55-2</strain>
        <strain evidence="4 7">P72-2</strain>
    </source>
</reference>
<dbReference type="SUPFAM" id="SSF56601">
    <property type="entry name" value="beta-lactamase/transpeptidase-like"/>
    <property type="match status" value="1"/>
</dbReference>
<feature type="compositionally biased region" description="Polar residues" evidence="1">
    <location>
        <begin position="78"/>
        <end position="90"/>
    </location>
</feature>
<dbReference type="GO" id="GO:0030655">
    <property type="term" value="P:beta-lactam antibiotic catabolic process"/>
    <property type="evidence" value="ECO:0007669"/>
    <property type="project" value="InterPro"/>
</dbReference>
<dbReference type="Proteomes" id="UP001245561">
    <property type="component" value="Unassembled WGS sequence"/>
</dbReference>
<feature type="domain" description="Beta-lactamase class A catalytic" evidence="3">
    <location>
        <begin position="173"/>
        <end position="311"/>
    </location>
</feature>
<dbReference type="InterPro" id="IPR000871">
    <property type="entry name" value="Beta-lactam_class-A"/>
</dbReference>
<gene>
    <name evidence="5" type="ORF">P7D36_00020</name>
    <name evidence="4" type="ORF">P7D39_00020</name>
</gene>
<name>A0AAW8TGR8_9ENTE</name>